<comment type="caution">
    <text evidence="1">The sequence shown here is derived from an EMBL/GenBank/DDBJ whole genome shotgun (WGS) entry which is preliminary data.</text>
</comment>
<dbReference type="Proteomes" id="UP000036947">
    <property type="component" value="Unassembled WGS sequence"/>
</dbReference>
<organism evidence="1 2">
    <name type="scientific">Tolypocladium ophioglossoides (strain CBS 100239)</name>
    <name type="common">Snaketongue truffleclub</name>
    <name type="synonym">Elaphocordyceps ophioglossoides</name>
    <dbReference type="NCBI Taxonomy" id="1163406"/>
    <lineage>
        <taxon>Eukaryota</taxon>
        <taxon>Fungi</taxon>
        <taxon>Dikarya</taxon>
        <taxon>Ascomycota</taxon>
        <taxon>Pezizomycotina</taxon>
        <taxon>Sordariomycetes</taxon>
        <taxon>Hypocreomycetidae</taxon>
        <taxon>Hypocreales</taxon>
        <taxon>Ophiocordycipitaceae</taxon>
        <taxon>Tolypocladium</taxon>
    </lineage>
</organism>
<reference evidence="1 2" key="1">
    <citation type="journal article" date="2015" name="BMC Genomics">
        <title>The genome of the truffle-parasite Tolypocladium ophioglossoides and the evolution of antifungal peptaibiotics.</title>
        <authorList>
            <person name="Quandt C.A."/>
            <person name="Bushley K.E."/>
            <person name="Spatafora J.W."/>
        </authorList>
    </citation>
    <scope>NUCLEOTIDE SEQUENCE [LARGE SCALE GENOMIC DNA]</scope>
    <source>
        <strain evidence="1 2">CBS 100239</strain>
    </source>
</reference>
<evidence type="ECO:0000313" key="2">
    <source>
        <dbReference type="Proteomes" id="UP000036947"/>
    </source>
</evidence>
<name>A0A0L0NAD8_TOLOC</name>
<keyword evidence="2" id="KW-1185">Reference proteome</keyword>
<dbReference type="STRING" id="1163406.A0A0L0NAD8"/>
<gene>
    <name evidence="1" type="ORF">TOPH_04605</name>
</gene>
<evidence type="ECO:0000313" key="1">
    <source>
        <dbReference type="EMBL" id="KND90750.1"/>
    </source>
</evidence>
<accession>A0A0L0NAD8</accession>
<sequence>MRPKRWLSILVQPRHHPVYKKNAIHVGFSKITRDLSERRKAELRLIAAYDESTKLKNDFLACISHEICSRCTACSLPALSSRTVA</sequence>
<proteinExistence type="predicted"/>
<dbReference type="OrthoDB" id="60033at2759"/>
<dbReference type="AlphaFoldDB" id="A0A0L0NAD8"/>
<protein>
    <submittedName>
        <fullName evidence="1">Two-component system protein A</fullName>
    </submittedName>
</protein>
<dbReference type="EMBL" id="LFRF01000011">
    <property type="protein sequence ID" value="KND90750.1"/>
    <property type="molecule type" value="Genomic_DNA"/>
</dbReference>